<evidence type="ECO:0000256" key="1">
    <source>
        <dbReference type="SAM" id="MobiDB-lite"/>
    </source>
</evidence>
<dbReference type="Proteomes" id="UP000316988">
    <property type="component" value="Unassembled WGS sequence"/>
</dbReference>
<reference evidence="2 3" key="1">
    <citation type="submission" date="2019-07" db="EMBL/GenBank/DDBJ databases">
        <authorList>
            <person name="Zhao L.H."/>
        </authorList>
    </citation>
    <scope>NUCLEOTIDE SEQUENCE [LARGE SCALE GENOMIC DNA]</scope>
    <source>
        <strain evidence="2 3">Co35</strain>
    </source>
</reference>
<keyword evidence="3" id="KW-1185">Reference proteome</keyword>
<organism evidence="2 3">
    <name type="scientific">Aeromicrobium piscarium</name>
    <dbReference type="NCBI Taxonomy" id="2590901"/>
    <lineage>
        <taxon>Bacteria</taxon>
        <taxon>Bacillati</taxon>
        <taxon>Actinomycetota</taxon>
        <taxon>Actinomycetes</taxon>
        <taxon>Propionibacteriales</taxon>
        <taxon>Nocardioidaceae</taxon>
        <taxon>Aeromicrobium</taxon>
    </lineage>
</organism>
<accession>A0A554SNZ9</accession>
<gene>
    <name evidence="2" type="ORF">FNM00_00375</name>
</gene>
<feature type="compositionally biased region" description="Basic residues" evidence="1">
    <location>
        <begin position="114"/>
        <end position="123"/>
    </location>
</feature>
<dbReference type="AlphaFoldDB" id="A0A554SNZ9"/>
<comment type="caution">
    <text evidence="2">The sequence shown here is derived from an EMBL/GenBank/DDBJ whole genome shotgun (WGS) entry which is preliminary data.</text>
</comment>
<dbReference type="RefSeq" id="WP_143911032.1">
    <property type="nucleotide sequence ID" value="NZ_VLNT01000001.1"/>
</dbReference>
<name>A0A554SNZ9_9ACTN</name>
<feature type="compositionally biased region" description="Basic and acidic residues" evidence="1">
    <location>
        <begin position="103"/>
        <end position="113"/>
    </location>
</feature>
<feature type="region of interest" description="Disordered" evidence="1">
    <location>
        <begin position="81"/>
        <end position="132"/>
    </location>
</feature>
<dbReference type="EMBL" id="VLNT01000001">
    <property type="protein sequence ID" value="TSD68085.1"/>
    <property type="molecule type" value="Genomic_DNA"/>
</dbReference>
<evidence type="ECO:0000313" key="3">
    <source>
        <dbReference type="Proteomes" id="UP000316988"/>
    </source>
</evidence>
<proteinExistence type="predicted"/>
<protein>
    <submittedName>
        <fullName evidence="2">Uncharacterized protein</fullName>
    </submittedName>
</protein>
<dbReference type="OrthoDB" id="4523834at2"/>
<sequence length="132" mass="14843">MNNVPNIWALVQAHIDDTGVTEATIAKRAGTKPQTINSWKARGLTKLPEAWLIKSLAREVRVPYREMLDAVLRDIRYLPEEVVGDERDSAPNTPGPEGPAPDELERLRAEREAKKAKRSAARRRPQEPDDPT</sequence>
<evidence type="ECO:0000313" key="2">
    <source>
        <dbReference type="EMBL" id="TSD68085.1"/>
    </source>
</evidence>